<feature type="transmembrane region" description="Helical" evidence="1">
    <location>
        <begin position="20"/>
        <end position="39"/>
    </location>
</feature>
<keyword evidence="1" id="KW-0472">Membrane</keyword>
<evidence type="ECO:0000313" key="2">
    <source>
        <dbReference type="EMBL" id="PPF70979.1"/>
    </source>
</evidence>
<name>A0A2S5VY49_9MICO</name>
<dbReference type="Proteomes" id="UP000239241">
    <property type="component" value="Unassembled WGS sequence"/>
</dbReference>
<reference evidence="2 3" key="1">
    <citation type="submission" date="2018-02" db="EMBL/GenBank/DDBJ databases">
        <title>Bacteriophage NCPPB3778 and a type I-E CRISPR drive the evolution of the US Biological Select Agent, Rathayibacter toxicus.</title>
        <authorList>
            <person name="Davis E.W.II."/>
            <person name="Tabima J.F."/>
            <person name="Weisberg A.J."/>
            <person name="Lopes L.D."/>
            <person name="Wiseman M.S."/>
            <person name="Wiseman M.S."/>
            <person name="Pupko T."/>
            <person name="Belcher M.S."/>
            <person name="Sechler A.J."/>
            <person name="Tancos M.A."/>
            <person name="Schroeder B.K."/>
            <person name="Murray T.D."/>
            <person name="Luster D.G."/>
            <person name="Schneider W.L."/>
            <person name="Rogers E."/>
            <person name="Andreote F.D."/>
            <person name="Grunwald N.J."/>
            <person name="Putnam M.L."/>
            <person name="Chang J.H."/>
        </authorList>
    </citation>
    <scope>NUCLEOTIDE SEQUENCE [LARGE SCALE GENOMIC DNA]</scope>
    <source>
        <strain evidence="2 3">AY1B3</strain>
    </source>
</reference>
<accession>A0A2S5VY49</accession>
<organism evidence="2 3">
    <name type="scientific">Clavibacter michiganensis</name>
    <dbReference type="NCBI Taxonomy" id="28447"/>
    <lineage>
        <taxon>Bacteria</taxon>
        <taxon>Bacillati</taxon>
        <taxon>Actinomycetota</taxon>
        <taxon>Actinomycetes</taxon>
        <taxon>Micrococcales</taxon>
        <taxon>Microbacteriaceae</taxon>
        <taxon>Clavibacter</taxon>
    </lineage>
</organism>
<evidence type="ECO:0000256" key="1">
    <source>
        <dbReference type="SAM" id="Phobius"/>
    </source>
</evidence>
<dbReference type="AlphaFoldDB" id="A0A2S5VY49"/>
<dbReference type="EMBL" id="PSXY01000002">
    <property type="protein sequence ID" value="PPF70979.1"/>
    <property type="molecule type" value="Genomic_DNA"/>
</dbReference>
<proteinExistence type="predicted"/>
<evidence type="ECO:0000313" key="3">
    <source>
        <dbReference type="Proteomes" id="UP000239241"/>
    </source>
</evidence>
<protein>
    <submittedName>
        <fullName evidence="2">Uncharacterized protein</fullName>
    </submittedName>
</protein>
<sequence length="76" mass="8220">MVYLEGVREQRSRSRSEQVVLGMLLLVSGLFVGAAQVVMSIHQGVTCRCLVDGPSSSRAEVSERSGVAHWTRVGTC</sequence>
<comment type="caution">
    <text evidence="2">The sequence shown here is derived from an EMBL/GenBank/DDBJ whole genome shotgun (WGS) entry which is preliminary data.</text>
</comment>
<keyword evidence="1" id="KW-0812">Transmembrane</keyword>
<gene>
    <name evidence="2" type="ORF">C5E16_01650</name>
</gene>
<keyword evidence="1" id="KW-1133">Transmembrane helix</keyword>